<feature type="transmembrane region" description="Helical" evidence="7">
    <location>
        <begin position="27"/>
        <end position="49"/>
    </location>
</feature>
<dbReference type="Pfam" id="PF00528">
    <property type="entry name" value="BPD_transp_1"/>
    <property type="match status" value="1"/>
</dbReference>
<feature type="transmembrane region" description="Helical" evidence="7">
    <location>
        <begin position="541"/>
        <end position="562"/>
    </location>
</feature>
<dbReference type="Proteomes" id="UP000657006">
    <property type="component" value="Unassembled WGS sequence"/>
</dbReference>
<sequence length="576" mass="62748">MDPPVIEEEPVRSPMRMILIQYRDNKVAMTGLVVFVLIFLACFILPILYPLDPSYQDVTQQNLPPGFSQQKVPRALRQNAKQIDAGAAFSIGIDQNGTVYLWGILDDKLKAVPEDLKPVSQVSAGLSHVLALQEDGTLRTWGNNRFSLDQVPESVQGRSDIKQIEAGYQISMVVTEGGELFVWGNENLISIETGKVQGNVEKIVSNTTTALALTKDRQVVSLSAKESTFDAVPQEIQGRAVDLAATDKSAAVLTEDGRITVWGSQDFGVQEIPQKVQGATVAIEAGRSHFTVLLKDGRVVSWGRNNFHQTDVPAEAETAASIHAGYYQNYVIREDGSVASWGLKGYLMGTDDFGRDVFTRLVSGGRLTMTIGAIAVIISTLIGVLIGGFSGYYGGKIDNILMRFAEIVGAIPFLPLAMILSSIVGNNVSELRRISLIMVILGVLSWPGLARLVRAQILAEREKEFVTAAKAMGIRELSIIFRHILPNVVTVIIVNTTLNFASCLLTESSLSFLGFGVVEPNPTWGNMLTGSQASTVIVNFWWRWVFPALALSLATISINLIGDGLRDAIDPKSNER</sequence>
<dbReference type="PANTHER" id="PTHR43386">
    <property type="entry name" value="OLIGOPEPTIDE TRANSPORT SYSTEM PERMEASE PROTEIN APPC"/>
    <property type="match status" value="1"/>
</dbReference>
<gene>
    <name evidence="9" type="ORF">H8730_01430</name>
</gene>
<dbReference type="AlphaFoldDB" id="A0A926DNG0"/>
<evidence type="ECO:0000256" key="2">
    <source>
        <dbReference type="ARBA" id="ARBA00022448"/>
    </source>
</evidence>
<feature type="transmembrane region" description="Helical" evidence="7">
    <location>
        <begin position="404"/>
        <end position="425"/>
    </location>
</feature>
<name>A0A926DNG0_9FIRM</name>
<dbReference type="PROSITE" id="PS50928">
    <property type="entry name" value="ABC_TM1"/>
    <property type="match status" value="1"/>
</dbReference>
<keyword evidence="5 7" id="KW-1133">Transmembrane helix</keyword>
<protein>
    <submittedName>
        <fullName evidence="9">ABC transporter permease subunit</fullName>
    </submittedName>
</protein>
<keyword evidence="10" id="KW-1185">Reference proteome</keyword>
<dbReference type="SUPFAM" id="SSF161098">
    <property type="entry name" value="MetI-like"/>
    <property type="match status" value="1"/>
</dbReference>
<keyword evidence="4 7" id="KW-0812">Transmembrane</keyword>
<evidence type="ECO:0000256" key="3">
    <source>
        <dbReference type="ARBA" id="ARBA00022475"/>
    </source>
</evidence>
<dbReference type="GO" id="GO:0005886">
    <property type="term" value="C:plasma membrane"/>
    <property type="evidence" value="ECO:0007669"/>
    <property type="project" value="UniProtKB-SubCell"/>
</dbReference>
<comment type="subcellular location">
    <subcellularLocation>
        <location evidence="1 7">Cell membrane</location>
        <topology evidence="1 7">Multi-pass membrane protein</topology>
    </subcellularLocation>
</comment>
<reference evidence="9" key="1">
    <citation type="submission" date="2020-08" db="EMBL/GenBank/DDBJ databases">
        <title>Genome public.</title>
        <authorList>
            <person name="Liu C."/>
            <person name="Sun Q."/>
        </authorList>
    </citation>
    <scope>NUCLEOTIDE SEQUENCE</scope>
    <source>
        <strain evidence="9">NSJ-32</strain>
    </source>
</reference>
<feature type="transmembrane region" description="Helical" evidence="7">
    <location>
        <begin position="367"/>
        <end position="392"/>
    </location>
</feature>
<feature type="domain" description="ABC transmembrane type-1" evidence="8">
    <location>
        <begin position="365"/>
        <end position="562"/>
    </location>
</feature>
<dbReference type="InterPro" id="IPR009091">
    <property type="entry name" value="RCC1/BLIP-II"/>
</dbReference>
<dbReference type="InterPro" id="IPR035906">
    <property type="entry name" value="MetI-like_sf"/>
</dbReference>
<evidence type="ECO:0000313" key="9">
    <source>
        <dbReference type="EMBL" id="MBC8542213.1"/>
    </source>
</evidence>
<evidence type="ECO:0000256" key="4">
    <source>
        <dbReference type="ARBA" id="ARBA00022692"/>
    </source>
</evidence>
<evidence type="ECO:0000256" key="7">
    <source>
        <dbReference type="RuleBase" id="RU363032"/>
    </source>
</evidence>
<keyword evidence="3" id="KW-1003">Cell membrane</keyword>
<comment type="caution">
    <text evidence="9">The sequence shown here is derived from an EMBL/GenBank/DDBJ whole genome shotgun (WGS) entry which is preliminary data.</text>
</comment>
<dbReference type="EMBL" id="JACRSQ010000001">
    <property type="protein sequence ID" value="MBC8542213.1"/>
    <property type="molecule type" value="Genomic_DNA"/>
</dbReference>
<dbReference type="InterPro" id="IPR050366">
    <property type="entry name" value="BP-dependent_transpt_permease"/>
</dbReference>
<keyword evidence="2 7" id="KW-0813">Transport</keyword>
<dbReference type="InterPro" id="IPR000515">
    <property type="entry name" value="MetI-like"/>
</dbReference>
<dbReference type="GO" id="GO:0055085">
    <property type="term" value="P:transmembrane transport"/>
    <property type="evidence" value="ECO:0007669"/>
    <property type="project" value="InterPro"/>
</dbReference>
<dbReference type="CDD" id="cd06261">
    <property type="entry name" value="TM_PBP2"/>
    <property type="match status" value="1"/>
</dbReference>
<comment type="similarity">
    <text evidence="7">Belongs to the binding-protein-dependent transport system permease family.</text>
</comment>
<evidence type="ECO:0000313" key="10">
    <source>
        <dbReference type="Proteomes" id="UP000657006"/>
    </source>
</evidence>
<evidence type="ECO:0000256" key="1">
    <source>
        <dbReference type="ARBA" id="ARBA00004651"/>
    </source>
</evidence>
<proteinExistence type="inferred from homology"/>
<dbReference type="Gene3D" id="1.10.3720.10">
    <property type="entry name" value="MetI-like"/>
    <property type="match status" value="1"/>
</dbReference>
<dbReference type="PANTHER" id="PTHR43386:SF1">
    <property type="entry name" value="D,D-DIPEPTIDE TRANSPORT SYSTEM PERMEASE PROTEIN DDPC-RELATED"/>
    <property type="match status" value="1"/>
</dbReference>
<evidence type="ECO:0000256" key="6">
    <source>
        <dbReference type="ARBA" id="ARBA00023136"/>
    </source>
</evidence>
<dbReference type="InterPro" id="IPR000408">
    <property type="entry name" value="Reg_chr_condens"/>
</dbReference>
<organism evidence="9 10">
    <name type="scientific">Bianquea renquensis</name>
    <dbReference type="NCBI Taxonomy" id="2763661"/>
    <lineage>
        <taxon>Bacteria</taxon>
        <taxon>Bacillati</taxon>
        <taxon>Bacillota</taxon>
        <taxon>Clostridia</taxon>
        <taxon>Eubacteriales</taxon>
        <taxon>Bianqueaceae</taxon>
        <taxon>Bianquea</taxon>
    </lineage>
</organism>
<dbReference type="SUPFAM" id="SSF50985">
    <property type="entry name" value="RCC1/BLIP-II"/>
    <property type="match status" value="1"/>
</dbReference>
<feature type="transmembrane region" description="Helical" evidence="7">
    <location>
        <begin position="431"/>
        <end position="453"/>
    </location>
</feature>
<dbReference type="Pfam" id="PF12911">
    <property type="entry name" value="OppC_N"/>
    <property type="match status" value="1"/>
</dbReference>
<dbReference type="Pfam" id="PF13540">
    <property type="entry name" value="RCC1_2"/>
    <property type="match status" value="3"/>
</dbReference>
<feature type="transmembrane region" description="Helical" evidence="7">
    <location>
        <begin position="480"/>
        <end position="501"/>
    </location>
</feature>
<keyword evidence="6 7" id="KW-0472">Membrane</keyword>
<evidence type="ECO:0000256" key="5">
    <source>
        <dbReference type="ARBA" id="ARBA00022989"/>
    </source>
</evidence>
<accession>A0A926DNG0</accession>
<evidence type="ECO:0000259" key="8">
    <source>
        <dbReference type="PROSITE" id="PS50928"/>
    </source>
</evidence>
<dbReference type="InterPro" id="IPR025966">
    <property type="entry name" value="OppC_N"/>
</dbReference>
<dbReference type="Gene3D" id="2.130.10.30">
    <property type="entry name" value="Regulator of chromosome condensation 1/beta-lactamase-inhibitor protein II"/>
    <property type="match status" value="2"/>
</dbReference>
<dbReference type="PROSITE" id="PS50012">
    <property type="entry name" value="RCC1_3"/>
    <property type="match status" value="1"/>
</dbReference>